<organism evidence="5 6">
    <name type="scientific">Candidatus Planktophila versatilis</name>
    <dbReference type="NCBI Taxonomy" id="1884905"/>
    <lineage>
        <taxon>Bacteria</taxon>
        <taxon>Bacillati</taxon>
        <taxon>Actinomycetota</taxon>
        <taxon>Actinomycetes</taxon>
        <taxon>Candidatus Nanopelagicales</taxon>
        <taxon>Candidatus Nanopelagicaceae</taxon>
        <taxon>Candidatus Planktophila</taxon>
    </lineage>
</organism>
<keyword evidence="2" id="KW-0238">DNA-binding</keyword>
<evidence type="ECO:0000256" key="2">
    <source>
        <dbReference type="ARBA" id="ARBA00023125"/>
    </source>
</evidence>
<keyword evidence="6" id="KW-1185">Reference proteome</keyword>
<dbReference type="InterPro" id="IPR036388">
    <property type="entry name" value="WH-like_DNA-bd_sf"/>
</dbReference>
<dbReference type="SUPFAM" id="SSF48008">
    <property type="entry name" value="GntR ligand-binding domain-like"/>
    <property type="match status" value="1"/>
</dbReference>
<dbReference type="SMART" id="SM00895">
    <property type="entry name" value="FCD"/>
    <property type="match status" value="1"/>
</dbReference>
<accession>A0ABM6MDQ7</accession>
<evidence type="ECO:0000313" key="6">
    <source>
        <dbReference type="Proteomes" id="UP000217177"/>
    </source>
</evidence>
<dbReference type="SUPFAM" id="SSF46785">
    <property type="entry name" value="Winged helix' DNA-binding domain"/>
    <property type="match status" value="1"/>
</dbReference>
<evidence type="ECO:0000259" key="4">
    <source>
        <dbReference type="PROSITE" id="PS50949"/>
    </source>
</evidence>
<dbReference type="InterPro" id="IPR008920">
    <property type="entry name" value="TF_FadR/GntR_C"/>
</dbReference>
<dbReference type="CDD" id="cd07377">
    <property type="entry name" value="WHTH_GntR"/>
    <property type="match status" value="1"/>
</dbReference>
<proteinExistence type="predicted"/>
<dbReference type="InterPro" id="IPR011711">
    <property type="entry name" value="GntR_C"/>
</dbReference>
<keyword evidence="1" id="KW-0805">Transcription regulation</keyword>
<dbReference type="EMBL" id="CP016774">
    <property type="protein sequence ID" value="ASY17020.1"/>
    <property type="molecule type" value="Genomic_DNA"/>
</dbReference>
<dbReference type="SMART" id="SM00345">
    <property type="entry name" value="HTH_GNTR"/>
    <property type="match status" value="1"/>
</dbReference>
<dbReference type="Gene3D" id="1.10.10.10">
    <property type="entry name" value="Winged helix-like DNA-binding domain superfamily/Winged helix DNA-binding domain"/>
    <property type="match status" value="1"/>
</dbReference>
<feature type="domain" description="HTH gntR-type" evidence="4">
    <location>
        <begin position="14"/>
        <end position="81"/>
    </location>
</feature>
<evidence type="ECO:0000256" key="3">
    <source>
        <dbReference type="ARBA" id="ARBA00023163"/>
    </source>
</evidence>
<dbReference type="PROSITE" id="PS50949">
    <property type="entry name" value="HTH_GNTR"/>
    <property type="match status" value="1"/>
</dbReference>
<dbReference type="Gene3D" id="1.20.120.530">
    <property type="entry name" value="GntR ligand-binding domain-like"/>
    <property type="match status" value="1"/>
</dbReference>
<gene>
    <name evidence="5" type="ORF">A1sIA79_02025</name>
</gene>
<dbReference type="InterPro" id="IPR000524">
    <property type="entry name" value="Tscrpt_reg_HTH_GntR"/>
</dbReference>
<protein>
    <submittedName>
        <fullName evidence="5">Transcriptional regulator</fullName>
    </submittedName>
</protein>
<dbReference type="RefSeq" id="WP_095674577.1">
    <property type="nucleotide sequence ID" value="NZ_CP016774.1"/>
</dbReference>
<keyword evidence="3" id="KW-0804">Transcription</keyword>
<dbReference type="PANTHER" id="PTHR43537">
    <property type="entry name" value="TRANSCRIPTIONAL REGULATOR, GNTR FAMILY"/>
    <property type="match status" value="1"/>
</dbReference>
<dbReference type="Pfam" id="PF00392">
    <property type="entry name" value="GntR"/>
    <property type="match status" value="1"/>
</dbReference>
<sequence length="223" mass="25388">MSTDFFKLSSGNNLSQRTHVAHMLREAIVSGKLKPGTQLKQNEVGKKFECSPGPVREAMRDLESEGLIEHFPNRGVFVTQITKEEYLEMLLPARVVLEKFALKHAAKKFTPEVIETLNEQIEIMRKGAKKKDIDSVSEADMKFHMIVMQTAATQQTFHLWKSVMSRIRLELYRVGPHPVLAEQAPNHAHLLAAILNGDVKQLYKEIEWHCIGSVSDPLKKDFK</sequence>
<dbReference type="PANTHER" id="PTHR43537:SF5">
    <property type="entry name" value="UXU OPERON TRANSCRIPTIONAL REGULATOR"/>
    <property type="match status" value="1"/>
</dbReference>
<evidence type="ECO:0000256" key="1">
    <source>
        <dbReference type="ARBA" id="ARBA00023015"/>
    </source>
</evidence>
<dbReference type="Proteomes" id="UP000217177">
    <property type="component" value="Chromosome"/>
</dbReference>
<evidence type="ECO:0000313" key="5">
    <source>
        <dbReference type="EMBL" id="ASY17020.1"/>
    </source>
</evidence>
<reference evidence="5 6" key="1">
    <citation type="submission" date="2016-07" db="EMBL/GenBank/DDBJ databases">
        <title>High microdiversification within the ubiquitous acI lineage of Actinobacteria.</title>
        <authorList>
            <person name="Neuenschwander S.M."/>
            <person name="Salcher M."/>
            <person name="Ghai R."/>
            <person name="Pernthaler J."/>
        </authorList>
    </citation>
    <scope>NUCLEOTIDE SEQUENCE [LARGE SCALE GENOMIC DNA]</scope>
    <source>
        <strain evidence="5">MMS-IA-79</strain>
    </source>
</reference>
<name>A0ABM6MDQ7_9ACTN</name>
<dbReference type="Pfam" id="PF07729">
    <property type="entry name" value="FCD"/>
    <property type="match status" value="1"/>
</dbReference>
<dbReference type="InterPro" id="IPR036390">
    <property type="entry name" value="WH_DNA-bd_sf"/>
</dbReference>